<dbReference type="Pfam" id="PF01261">
    <property type="entry name" value="AP_endonuc_2"/>
    <property type="match status" value="1"/>
</dbReference>
<dbReference type="Proteomes" id="UP001208567">
    <property type="component" value="Unassembled WGS sequence"/>
</dbReference>
<comment type="caution">
    <text evidence="2">The sequence shown here is derived from an EMBL/GenBank/DDBJ whole genome shotgun (WGS) entry which is preliminary data.</text>
</comment>
<dbReference type="InterPro" id="IPR050312">
    <property type="entry name" value="IolE/XylAMocC-like"/>
</dbReference>
<dbReference type="InterPro" id="IPR013022">
    <property type="entry name" value="Xyl_isomerase-like_TIM-brl"/>
</dbReference>
<dbReference type="PANTHER" id="PTHR12110">
    <property type="entry name" value="HYDROXYPYRUVATE ISOMERASE"/>
    <property type="match status" value="1"/>
</dbReference>
<dbReference type="PANTHER" id="PTHR12110:SF53">
    <property type="entry name" value="BLR5974 PROTEIN"/>
    <property type="match status" value="1"/>
</dbReference>
<gene>
    <name evidence="2" type="ORF">bsdE14_40300</name>
</gene>
<dbReference type="SUPFAM" id="SSF51658">
    <property type="entry name" value="Xylose isomerase-like"/>
    <property type="match status" value="1"/>
</dbReference>
<accession>A0ABQ5NC65</accession>
<evidence type="ECO:0000313" key="3">
    <source>
        <dbReference type="Proteomes" id="UP001208567"/>
    </source>
</evidence>
<dbReference type="Gene3D" id="3.20.20.150">
    <property type="entry name" value="Divalent-metal-dependent TIM barrel enzymes"/>
    <property type="match status" value="1"/>
</dbReference>
<proteinExistence type="predicted"/>
<evidence type="ECO:0000259" key="1">
    <source>
        <dbReference type="Pfam" id="PF01261"/>
    </source>
</evidence>
<dbReference type="EMBL" id="BRXR01000001">
    <property type="protein sequence ID" value="GLC32620.1"/>
    <property type="molecule type" value="Genomic_DNA"/>
</dbReference>
<organism evidence="2 3">
    <name type="scientific">Clostridium omnivorum</name>
    <dbReference type="NCBI Taxonomy" id="1604902"/>
    <lineage>
        <taxon>Bacteria</taxon>
        <taxon>Bacillati</taxon>
        <taxon>Bacillota</taxon>
        <taxon>Clostridia</taxon>
        <taxon>Eubacteriales</taxon>
        <taxon>Clostridiaceae</taxon>
        <taxon>Clostridium</taxon>
    </lineage>
</organism>
<dbReference type="RefSeq" id="WP_264851928.1">
    <property type="nucleotide sequence ID" value="NZ_BRXR01000001.1"/>
</dbReference>
<feature type="domain" description="Xylose isomerase-like TIM barrel" evidence="1">
    <location>
        <begin position="35"/>
        <end position="250"/>
    </location>
</feature>
<dbReference type="InterPro" id="IPR036237">
    <property type="entry name" value="Xyl_isomerase-like_sf"/>
</dbReference>
<keyword evidence="3" id="KW-1185">Reference proteome</keyword>
<reference evidence="2 3" key="1">
    <citation type="journal article" date="2024" name="Int. J. Syst. Evol. Microbiol.">
        <title>Clostridium omnivorum sp. nov., isolated from anoxic soil under the treatment of reductive soil disinfestation.</title>
        <authorList>
            <person name="Ueki A."/>
            <person name="Tonouchi A."/>
            <person name="Kaku N."/>
            <person name="Honma S."/>
            <person name="Ueki K."/>
        </authorList>
    </citation>
    <scope>NUCLEOTIDE SEQUENCE [LARGE SCALE GENOMIC DNA]</scope>
    <source>
        <strain evidence="2 3">E14</strain>
    </source>
</reference>
<sequence length="262" mass="30226">MEISVSTGLYYTKGYKEILDIIASTSCRNIELFLNQAFIDIDVLELQNEVSKRNLNVLSIHTPLEFIAFPRRESEQYWINKSIEISKILGSKLIISHMVLGEYFDERISSLDDLHKENMINYCSIEDIHITSENLPKFNGGSFLGRVDELFEFVTENNIDLTFDTTHCAFSGYPILETFMKFKSHVKNIHISDFDNGNEHKVLGEGNLPLKDFITHLKKEMYDGIMTIELDLDNKKRNNITSTKQAIAAIQKSIDYIENNIR</sequence>
<name>A0ABQ5NC65_9CLOT</name>
<evidence type="ECO:0000313" key="2">
    <source>
        <dbReference type="EMBL" id="GLC32620.1"/>
    </source>
</evidence>
<protein>
    <submittedName>
        <fullName evidence="2">TIM alpha/beta-barrel protein</fullName>
    </submittedName>
</protein>